<keyword evidence="5 9" id="KW-0436">Ligase</keyword>
<evidence type="ECO:0000256" key="6">
    <source>
        <dbReference type="ARBA" id="ARBA00022642"/>
    </source>
</evidence>
<evidence type="ECO:0000256" key="5">
    <source>
        <dbReference type="ARBA" id="ARBA00022598"/>
    </source>
</evidence>
<dbReference type="InterPro" id="IPR013785">
    <property type="entry name" value="Aldolase_TIM"/>
</dbReference>
<organism evidence="14 15">
    <name type="scientific">Streptomyces silvisoli</name>
    <dbReference type="NCBI Taxonomy" id="3034235"/>
    <lineage>
        <taxon>Bacteria</taxon>
        <taxon>Bacillati</taxon>
        <taxon>Actinomycetota</taxon>
        <taxon>Actinomycetes</taxon>
        <taxon>Kitasatosporales</taxon>
        <taxon>Streptomycetaceae</taxon>
        <taxon>Streptomyces</taxon>
    </lineage>
</organism>
<comment type="similarity">
    <text evidence="2 9">Belongs to the NAPRTase family.</text>
</comment>
<evidence type="ECO:0000313" key="14">
    <source>
        <dbReference type="EMBL" id="MDF3289579.1"/>
    </source>
</evidence>
<dbReference type="InterPro" id="IPR006405">
    <property type="entry name" value="Nic_PRibTrfase_pncB"/>
</dbReference>
<evidence type="ECO:0000259" key="12">
    <source>
        <dbReference type="Pfam" id="PF17767"/>
    </source>
</evidence>
<evidence type="ECO:0000259" key="13">
    <source>
        <dbReference type="Pfam" id="PF17956"/>
    </source>
</evidence>
<evidence type="ECO:0000256" key="1">
    <source>
        <dbReference type="ARBA" id="ARBA00004952"/>
    </source>
</evidence>
<comment type="function">
    <text evidence="9">Catalyzes the first step in the biosynthesis of NAD from nicotinic acid, the ATP-dependent synthesis of beta-nicotinate D-ribonucleotide from nicotinate and 5-phospho-D-ribose 1-phosphate.</text>
</comment>
<dbReference type="InterPro" id="IPR036068">
    <property type="entry name" value="Nicotinate_pribotase-like_C"/>
</dbReference>
<evidence type="ECO:0000256" key="7">
    <source>
        <dbReference type="ARBA" id="ARBA00022679"/>
    </source>
</evidence>
<keyword evidence="6 9" id="KW-0662">Pyridine nucleotide biosynthesis</keyword>
<feature type="domain" description="Nicotinate phosphoribosyltransferase C-terminal" evidence="13">
    <location>
        <begin position="371"/>
        <end position="428"/>
    </location>
</feature>
<dbReference type="GO" id="GO:0016757">
    <property type="term" value="F:glycosyltransferase activity"/>
    <property type="evidence" value="ECO:0007669"/>
    <property type="project" value="UniProtKB-KW"/>
</dbReference>
<evidence type="ECO:0000256" key="9">
    <source>
        <dbReference type="RuleBase" id="RU365100"/>
    </source>
</evidence>
<dbReference type="Proteomes" id="UP001216579">
    <property type="component" value="Unassembled WGS sequence"/>
</dbReference>
<dbReference type="NCBIfam" id="NF009131">
    <property type="entry name" value="PRK12484.1"/>
    <property type="match status" value="1"/>
</dbReference>
<comment type="catalytic activity">
    <reaction evidence="8 9">
        <text>5-phospho-alpha-D-ribose 1-diphosphate + nicotinate + ATP + H2O = nicotinate beta-D-ribonucleotide + ADP + phosphate + diphosphate</text>
        <dbReference type="Rhea" id="RHEA:36163"/>
        <dbReference type="ChEBI" id="CHEBI:15377"/>
        <dbReference type="ChEBI" id="CHEBI:30616"/>
        <dbReference type="ChEBI" id="CHEBI:32544"/>
        <dbReference type="ChEBI" id="CHEBI:33019"/>
        <dbReference type="ChEBI" id="CHEBI:43474"/>
        <dbReference type="ChEBI" id="CHEBI:57502"/>
        <dbReference type="ChEBI" id="CHEBI:58017"/>
        <dbReference type="ChEBI" id="CHEBI:456216"/>
        <dbReference type="EC" id="6.3.4.21"/>
    </reaction>
</comment>
<dbReference type="InterPro" id="IPR041525">
    <property type="entry name" value="N/Namide_PRibTrfase"/>
</dbReference>
<comment type="PTM">
    <text evidence="9">Transiently phosphorylated on a His residue during the reaction cycle. Phosphorylation strongly increases the affinity for substrates and increases the rate of nicotinate D-ribonucleotide production. Dephosphorylation regenerates the low-affinity form of the enzyme, leading to product release.</text>
</comment>
<dbReference type="EMBL" id="JARJBC010000005">
    <property type="protein sequence ID" value="MDF3289579.1"/>
    <property type="molecule type" value="Genomic_DNA"/>
</dbReference>
<dbReference type="InterPro" id="IPR007229">
    <property type="entry name" value="Nic_PRibTrfase-Fam"/>
</dbReference>
<proteinExistence type="inferred from homology"/>
<dbReference type="SUPFAM" id="SSF54675">
    <property type="entry name" value="Nicotinate/Quinolinate PRTase N-terminal domain-like"/>
    <property type="match status" value="1"/>
</dbReference>
<dbReference type="Pfam" id="PF04095">
    <property type="entry name" value="NAPRTase"/>
    <property type="match status" value="1"/>
</dbReference>
<dbReference type="PIRSF" id="PIRSF000484">
    <property type="entry name" value="NAPRT"/>
    <property type="match status" value="1"/>
</dbReference>
<feature type="domain" description="Nicotinate/nicotinamide phosphoribosyltransferase" evidence="11">
    <location>
        <begin position="149"/>
        <end position="238"/>
    </location>
</feature>
<dbReference type="Pfam" id="PF17956">
    <property type="entry name" value="NAPRTase_C"/>
    <property type="match status" value="1"/>
</dbReference>
<evidence type="ECO:0000256" key="8">
    <source>
        <dbReference type="ARBA" id="ARBA00048668"/>
    </source>
</evidence>
<dbReference type="SUPFAM" id="SSF51690">
    <property type="entry name" value="Nicotinate/Quinolinate PRTase C-terminal domain-like"/>
    <property type="match status" value="1"/>
</dbReference>
<evidence type="ECO:0000256" key="4">
    <source>
        <dbReference type="ARBA" id="ARBA00022553"/>
    </source>
</evidence>
<evidence type="ECO:0000256" key="10">
    <source>
        <dbReference type="SAM" id="MobiDB-lite"/>
    </source>
</evidence>
<dbReference type="Pfam" id="PF17767">
    <property type="entry name" value="NAPRTase_N"/>
    <property type="match status" value="1"/>
</dbReference>
<dbReference type="EC" id="6.3.4.21" evidence="3 9"/>
<dbReference type="CDD" id="cd01570">
    <property type="entry name" value="NAPRTase_A"/>
    <property type="match status" value="1"/>
</dbReference>
<evidence type="ECO:0000256" key="3">
    <source>
        <dbReference type="ARBA" id="ARBA00013236"/>
    </source>
</evidence>
<dbReference type="InterPro" id="IPR041619">
    <property type="entry name" value="NAPRTase_C"/>
</dbReference>
<protein>
    <recommendedName>
        <fullName evidence="3 9">Nicotinate phosphoribosyltransferase</fullName>
        <ecNumber evidence="3 9">6.3.4.21</ecNumber>
    </recommendedName>
</protein>
<feature type="compositionally biased region" description="Basic and acidic residues" evidence="10">
    <location>
        <begin position="438"/>
        <end position="453"/>
    </location>
</feature>
<keyword evidence="14" id="KW-0328">Glycosyltransferase</keyword>
<feature type="region of interest" description="Disordered" evidence="10">
    <location>
        <begin position="438"/>
        <end position="469"/>
    </location>
</feature>
<comment type="caution">
    <text evidence="14">The sequence shown here is derived from an EMBL/GenBank/DDBJ whole genome shotgun (WGS) entry which is preliminary data.</text>
</comment>
<gene>
    <name evidence="14" type="ORF">P3G67_10055</name>
</gene>
<dbReference type="InterPro" id="IPR040727">
    <property type="entry name" value="NAPRTase_N"/>
</dbReference>
<comment type="pathway">
    <text evidence="1 9">Cofactor biosynthesis; NAD(+) biosynthesis; nicotinate D-ribonucleotide from nicotinate: step 1/1.</text>
</comment>
<keyword evidence="4" id="KW-0597">Phosphoprotein</keyword>
<evidence type="ECO:0000259" key="11">
    <source>
        <dbReference type="Pfam" id="PF04095"/>
    </source>
</evidence>
<accession>A0ABT5ZIB7</accession>
<dbReference type="NCBIfam" id="NF006696">
    <property type="entry name" value="PRK09243.1-3"/>
    <property type="match status" value="1"/>
</dbReference>
<dbReference type="PANTHER" id="PTHR11098">
    <property type="entry name" value="NICOTINATE PHOSPHORIBOSYLTRANSFERASE"/>
    <property type="match status" value="1"/>
</dbReference>
<feature type="domain" description="Nicotinate phosphoribosyltransferase N-terminal" evidence="12">
    <location>
        <begin position="7"/>
        <end position="128"/>
    </location>
</feature>
<dbReference type="Gene3D" id="3.20.140.10">
    <property type="entry name" value="nicotinate phosphoribosyltransferase"/>
    <property type="match status" value="2"/>
</dbReference>
<dbReference type="PANTHER" id="PTHR11098:SF1">
    <property type="entry name" value="NICOTINATE PHOSPHORIBOSYLTRANSFERASE"/>
    <property type="match status" value="1"/>
</dbReference>
<dbReference type="Gene3D" id="3.20.20.70">
    <property type="entry name" value="Aldolase class I"/>
    <property type="match status" value="1"/>
</dbReference>
<evidence type="ECO:0000313" key="15">
    <source>
        <dbReference type="Proteomes" id="UP001216579"/>
    </source>
</evidence>
<evidence type="ECO:0000256" key="2">
    <source>
        <dbReference type="ARBA" id="ARBA00010897"/>
    </source>
</evidence>
<dbReference type="RefSeq" id="WP_276093114.1">
    <property type="nucleotide sequence ID" value="NZ_JARJBC010000005.1"/>
</dbReference>
<name>A0ABT5ZIB7_9ACTN</name>
<dbReference type="NCBIfam" id="TIGR01513">
    <property type="entry name" value="NAPRTase_put"/>
    <property type="match status" value="1"/>
</dbReference>
<keyword evidence="7 9" id="KW-0808">Transferase</keyword>
<sequence>MSTASTTDLYEVTMALSYLAEGMTEPATFDLFVRDLPDDRGFLVAAGLEPALDYLSGFRVTREDVEAFAAVLHRPAAELEPLLGLEFTGGVRAVPEGRIVLAGEPLLEVTAPLPQAQLVETYLLNLVSHQTMIASKAARCVLAADGRPLVDFSLRRTHGVQAGMQVARLGALVGFAATSNVAAAVAYGIAASGTMAHSYVEVFPSEEAAFRAFARSHPGPVTFLVDTYDTEQGLTTAARVLRELGRGPGCAVRLDSGDLAALAVRARQILDDAGLPLVRIVASGGLDEYAVDDLVGAGAPIDVFAVGTRVGVSADAPYLDTAYKLVAYRGEPVMKLSAAKMTLPGPKQVFRRPGYDDVIALRDEPPPPDGEPLLLPAMADGRRTREPYPVTDARQRFAADLAGLPPAARRIHHPEPPHATLSEALTALTGRVRHRIEEDVVGAHRRPAPREYVPRPAGRRPGDGGGRAP</sequence>
<dbReference type="GO" id="GO:0004516">
    <property type="term" value="F:nicotinate phosphoribosyltransferase activity"/>
    <property type="evidence" value="ECO:0007669"/>
    <property type="project" value="UniProtKB-EC"/>
</dbReference>
<reference evidence="14 15" key="1">
    <citation type="submission" date="2023-03" db="EMBL/GenBank/DDBJ databases">
        <title>Draft genome sequence of Streptomyces sp. RB6PN23 isolated from peat swamp forest in Thailand.</title>
        <authorList>
            <person name="Klaysubun C."/>
            <person name="Duangmal K."/>
        </authorList>
    </citation>
    <scope>NUCLEOTIDE SEQUENCE [LARGE SCALE GENOMIC DNA]</scope>
    <source>
        <strain evidence="14 15">RB6PN23</strain>
    </source>
</reference>
<keyword evidence="15" id="KW-1185">Reference proteome</keyword>